<keyword evidence="2" id="KW-1185">Reference proteome</keyword>
<accession>A0A9Q0RSK3</accession>
<comment type="caution">
    <text evidence="1">The sequence shown here is derived from an EMBL/GenBank/DDBJ whole genome shotgun (WGS) entry which is preliminary data.</text>
</comment>
<organism evidence="1 2">
    <name type="scientific">Blomia tropicalis</name>
    <name type="common">Mite</name>
    <dbReference type="NCBI Taxonomy" id="40697"/>
    <lineage>
        <taxon>Eukaryota</taxon>
        <taxon>Metazoa</taxon>
        <taxon>Ecdysozoa</taxon>
        <taxon>Arthropoda</taxon>
        <taxon>Chelicerata</taxon>
        <taxon>Arachnida</taxon>
        <taxon>Acari</taxon>
        <taxon>Acariformes</taxon>
        <taxon>Sarcoptiformes</taxon>
        <taxon>Astigmata</taxon>
        <taxon>Glycyphagoidea</taxon>
        <taxon>Echimyopodidae</taxon>
        <taxon>Blomia</taxon>
    </lineage>
</organism>
<sequence>MNEWMDVKNKSISGCQVAAHTHQETNWQLRIENNNNNIIIIIVNNNTNNYQNKTKRTVPQIRIPK</sequence>
<dbReference type="AlphaFoldDB" id="A0A9Q0RSK3"/>
<gene>
    <name evidence="1" type="ORF">RDWZM_003446</name>
</gene>
<dbReference type="EMBL" id="JAPWDV010000001">
    <property type="protein sequence ID" value="KAJ6224901.1"/>
    <property type="molecule type" value="Genomic_DNA"/>
</dbReference>
<dbReference type="Proteomes" id="UP001142055">
    <property type="component" value="Chromosome 1"/>
</dbReference>
<evidence type="ECO:0000313" key="2">
    <source>
        <dbReference type="Proteomes" id="UP001142055"/>
    </source>
</evidence>
<evidence type="ECO:0000313" key="1">
    <source>
        <dbReference type="EMBL" id="KAJ6224901.1"/>
    </source>
</evidence>
<name>A0A9Q0RSK3_BLOTA</name>
<proteinExistence type="predicted"/>
<reference evidence="1" key="1">
    <citation type="submission" date="2022-12" db="EMBL/GenBank/DDBJ databases">
        <title>Genome assemblies of Blomia tropicalis.</title>
        <authorList>
            <person name="Cui Y."/>
        </authorList>
    </citation>
    <scope>NUCLEOTIDE SEQUENCE</scope>
    <source>
        <tissue evidence="1">Adult mites</tissue>
    </source>
</reference>
<protein>
    <submittedName>
        <fullName evidence="1">Uncharacterized protein</fullName>
    </submittedName>
</protein>